<keyword evidence="2" id="KW-0057">Aromatic amino acid biosynthesis</keyword>
<dbReference type="CDD" id="cd13532">
    <property type="entry name" value="PBP2_PDT_like"/>
    <property type="match status" value="1"/>
</dbReference>
<comment type="pathway">
    <text evidence="5">Amino-acid biosynthesis.</text>
</comment>
<organism evidence="7 8">
    <name type="scientific">Microthyrium microscopicum</name>
    <dbReference type="NCBI Taxonomy" id="703497"/>
    <lineage>
        <taxon>Eukaryota</taxon>
        <taxon>Fungi</taxon>
        <taxon>Dikarya</taxon>
        <taxon>Ascomycota</taxon>
        <taxon>Pezizomycotina</taxon>
        <taxon>Dothideomycetes</taxon>
        <taxon>Dothideomycetes incertae sedis</taxon>
        <taxon>Microthyriales</taxon>
        <taxon>Microthyriaceae</taxon>
        <taxon>Microthyrium</taxon>
    </lineage>
</organism>
<evidence type="ECO:0000256" key="3">
    <source>
        <dbReference type="ARBA" id="ARBA00023222"/>
    </source>
</evidence>
<dbReference type="GO" id="GO:0005737">
    <property type="term" value="C:cytoplasm"/>
    <property type="evidence" value="ECO:0007669"/>
    <property type="project" value="TreeGrafter"/>
</dbReference>
<evidence type="ECO:0000313" key="7">
    <source>
        <dbReference type="EMBL" id="KAF2669307.1"/>
    </source>
</evidence>
<dbReference type="Pfam" id="PF00800">
    <property type="entry name" value="PDT"/>
    <property type="match status" value="1"/>
</dbReference>
<dbReference type="PANTHER" id="PTHR21022:SF19">
    <property type="entry name" value="PREPHENATE DEHYDRATASE-RELATED"/>
    <property type="match status" value="1"/>
</dbReference>
<dbReference type="EMBL" id="MU004235">
    <property type="protein sequence ID" value="KAF2669307.1"/>
    <property type="molecule type" value="Genomic_DNA"/>
</dbReference>
<dbReference type="PANTHER" id="PTHR21022">
    <property type="entry name" value="PREPHENATE DEHYDRATASE P PROTEIN"/>
    <property type="match status" value="1"/>
</dbReference>
<dbReference type="Gene3D" id="3.40.190.10">
    <property type="entry name" value="Periplasmic binding protein-like II"/>
    <property type="match status" value="2"/>
</dbReference>
<dbReference type="InterPro" id="IPR001086">
    <property type="entry name" value="Preph_deHydtase"/>
</dbReference>
<evidence type="ECO:0000256" key="5">
    <source>
        <dbReference type="ARBA" id="ARBA00029440"/>
    </source>
</evidence>
<dbReference type="PROSITE" id="PS51171">
    <property type="entry name" value="PREPHENATE_DEHYDR_3"/>
    <property type="match status" value="1"/>
</dbReference>
<evidence type="ECO:0000256" key="2">
    <source>
        <dbReference type="ARBA" id="ARBA00023141"/>
    </source>
</evidence>
<keyword evidence="4" id="KW-0456">Lyase</keyword>
<evidence type="ECO:0000256" key="4">
    <source>
        <dbReference type="ARBA" id="ARBA00023239"/>
    </source>
</evidence>
<sequence>MVSEISEQLVGYLGPEGSFTQQAALQLFPAHQQGVRLVPISDIPLLFDQVATNAVQISIVPIRNSTNGYVQPTIDQLNKQSGSNKLIICGETSVKVSHCLAGKRKEETQQNPPTSKEYNFQHIKTLKTHPQAWTQCQRFLEQALPHTERQQADSTSQAAFEVSQDSLGISAAICSELAAKRWGLDILANNIQDDPDNETYFVVIRQRHGKVLVEPVGAVPLTESTSLLPVDLLTPNKLLDSS</sequence>
<dbReference type="AlphaFoldDB" id="A0A6A6UCY5"/>
<evidence type="ECO:0000256" key="1">
    <source>
        <dbReference type="ARBA" id="ARBA00022605"/>
    </source>
</evidence>
<name>A0A6A6UCY5_9PEZI</name>
<dbReference type="Proteomes" id="UP000799302">
    <property type="component" value="Unassembled WGS sequence"/>
</dbReference>
<feature type="domain" description="Prephenate dehydratase" evidence="6">
    <location>
        <begin position="9"/>
        <end position="206"/>
    </location>
</feature>
<accession>A0A6A6UCY5</accession>
<dbReference type="SUPFAM" id="SSF53850">
    <property type="entry name" value="Periplasmic binding protein-like II"/>
    <property type="match status" value="1"/>
</dbReference>
<dbReference type="OrthoDB" id="983542at2759"/>
<protein>
    <submittedName>
        <fullName evidence="7">Prephenate dehydratase</fullName>
    </submittedName>
</protein>
<evidence type="ECO:0000259" key="6">
    <source>
        <dbReference type="PROSITE" id="PS51171"/>
    </source>
</evidence>
<keyword evidence="1" id="KW-0028">Amino-acid biosynthesis</keyword>
<dbReference type="GO" id="GO:0004664">
    <property type="term" value="F:prephenate dehydratase activity"/>
    <property type="evidence" value="ECO:0007669"/>
    <property type="project" value="InterPro"/>
</dbReference>
<keyword evidence="8" id="KW-1185">Reference proteome</keyword>
<reference evidence="7" key="1">
    <citation type="journal article" date="2020" name="Stud. Mycol.">
        <title>101 Dothideomycetes genomes: a test case for predicting lifestyles and emergence of pathogens.</title>
        <authorList>
            <person name="Haridas S."/>
            <person name="Albert R."/>
            <person name="Binder M."/>
            <person name="Bloem J."/>
            <person name="Labutti K."/>
            <person name="Salamov A."/>
            <person name="Andreopoulos B."/>
            <person name="Baker S."/>
            <person name="Barry K."/>
            <person name="Bills G."/>
            <person name="Bluhm B."/>
            <person name="Cannon C."/>
            <person name="Castanera R."/>
            <person name="Culley D."/>
            <person name="Daum C."/>
            <person name="Ezra D."/>
            <person name="Gonzalez J."/>
            <person name="Henrissat B."/>
            <person name="Kuo A."/>
            <person name="Liang C."/>
            <person name="Lipzen A."/>
            <person name="Lutzoni F."/>
            <person name="Magnuson J."/>
            <person name="Mondo S."/>
            <person name="Nolan M."/>
            <person name="Ohm R."/>
            <person name="Pangilinan J."/>
            <person name="Park H.-J."/>
            <person name="Ramirez L."/>
            <person name="Alfaro M."/>
            <person name="Sun H."/>
            <person name="Tritt A."/>
            <person name="Yoshinaga Y."/>
            <person name="Zwiers L.-H."/>
            <person name="Turgeon B."/>
            <person name="Goodwin S."/>
            <person name="Spatafora J."/>
            <person name="Crous P."/>
            <person name="Grigoriev I."/>
        </authorList>
    </citation>
    <scope>NUCLEOTIDE SEQUENCE</scope>
    <source>
        <strain evidence="7">CBS 115976</strain>
    </source>
</reference>
<proteinExistence type="predicted"/>
<dbReference type="GO" id="GO:0009094">
    <property type="term" value="P:L-phenylalanine biosynthetic process"/>
    <property type="evidence" value="ECO:0007669"/>
    <property type="project" value="UniProtKB-KW"/>
</dbReference>
<evidence type="ECO:0000313" key="8">
    <source>
        <dbReference type="Proteomes" id="UP000799302"/>
    </source>
</evidence>
<keyword evidence="3" id="KW-0584">Phenylalanine biosynthesis</keyword>
<gene>
    <name evidence="7" type="ORF">BT63DRAFT_257284</name>
</gene>